<dbReference type="Gene3D" id="2.30.29.30">
    <property type="entry name" value="Pleckstrin-homology domain (PH domain)/Phosphotyrosine-binding domain (PTB)"/>
    <property type="match status" value="1"/>
</dbReference>
<dbReference type="SMART" id="SM00295">
    <property type="entry name" value="B41"/>
    <property type="match status" value="1"/>
</dbReference>
<dbReference type="GO" id="GO:0070161">
    <property type="term" value="C:anchoring junction"/>
    <property type="evidence" value="ECO:0007669"/>
    <property type="project" value="UniProtKB-SubCell"/>
</dbReference>
<feature type="region of interest" description="Disordered" evidence="3">
    <location>
        <begin position="836"/>
        <end position="873"/>
    </location>
</feature>
<dbReference type="Pfam" id="PF09379">
    <property type="entry name" value="FERM_N"/>
    <property type="match status" value="1"/>
</dbReference>
<dbReference type="SUPFAM" id="SSF47031">
    <property type="entry name" value="Second domain of FERM"/>
    <property type="match status" value="1"/>
</dbReference>
<feature type="region of interest" description="Disordered" evidence="3">
    <location>
        <begin position="1048"/>
        <end position="1083"/>
    </location>
</feature>
<feature type="compositionally biased region" description="Low complexity" evidence="3">
    <location>
        <begin position="413"/>
        <end position="424"/>
    </location>
</feature>
<dbReference type="InterPro" id="IPR047145">
    <property type="entry name" value="FRMD6-like"/>
</dbReference>
<dbReference type="InterPro" id="IPR019748">
    <property type="entry name" value="FERM_central"/>
</dbReference>
<dbReference type="Gene3D" id="1.20.80.10">
    <property type="match status" value="1"/>
</dbReference>
<reference evidence="5" key="1">
    <citation type="submission" date="2021-05" db="EMBL/GenBank/DDBJ databases">
        <authorList>
            <person name="Irles P."/>
        </authorList>
    </citation>
    <scope>NUCLEOTIDE SEQUENCE</scope>
    <source>
        <tissue evidence="5">Ovary</tissue>
    </source>
</reference>
<feature type="compositionally biased region" description="Pro residues" evidence="3">
    <location>
        <begin position="1057"/>
        <end position="1079"/>
    </location>
</feature>
<dbReference type="Pfam" id="PF00373">
    <property type="entry name" value="FERM_M"/>
    <property type="match status" value="1"/>
</dbReference>
<feature type="compositionally biased region" description="Low complexity" evidence="3">
    <location>
        <begin position="471"/>
        <end position="483"/>
    </location>
</feature>
<dbReference type="InterPro" id="IPR018980">
    <property type="entry name" value="FERM_PH-like_C"/>
</dbReference>
<dbReference type="GO" id="GO:0098592">
    <property type="term" value="C:cytoplasmic side of apical plasma membrane"/>
    <property type="evidence" value="ECO:0007669"/>
    <property type="project" value="TreeGrafter"/>
</dbReference>
<accession>A0A8S4BZD7</accession>
<keyword evidence="2" id="KW-0965">Cell junction</keyword>
<dbReference type="SUPFAM" id="SSF54236">
    <property type="entry name" value="Ubiquitin-like"/>
    <property type="match status" value="1"/>
</dbReference>
<evidence type="ECO:0000256" key="3">
    <source>
        <dbReference type="SAM" id="MobiDB-lite"/>
    </source>
</evidence>
<feature type="compositionally biased region" description="Polar residues" evidence="3">
    <location>
        <begin position="1143"/>
        <end position="1152"/>
    </location>
</feature>
<dbReference type="PANTHER" id="PTHR13429:SF5">
    <property type="entry name" value="PROTEIN EXPANDED"/>
    <property type="match status" value="1"/>
</dbReference>
<dbReference type="InterPro" id="IPR018979">
    <property type="entry name" value="FERM_N"/>
</dbReference>
<dbReference type="GO" id="GO:0030182">
    <property type="term" value="P:neuron differentiation"/>
    <property type="evidence" value="ECO:0007669"/>
    <property type="project" value="UniProtKB-ARBA"/>
</dbReference>
<protein>
    <submittedName>
        <fullName evidence="5">Expanded</fullName>
    </submittedName>
</protein>
<comment type="subcellular location">
    <subcellularLocation>
        <location evidence="1">Cell junction</location>
    </subcellularLocation>
</comment>
<dbReference type="CDD" id="cd14473">
    <property type="entry name" value="FERM_B-lobe"/>
    <property type="match status" value="1"/>
</dbReference>
<feature type="compositionally biased region" description="Low complexity" evidence="3">
    <location>
        <begin position="1154"/>
        <end position="1163"/>
    </location>
</feature>
<dbReference type="EMBL" id="OU022040">
    <property type="protein sequence ID" value="CAG6407541.1"/>
    <property type="molecule type" value="mRNA"/>
</dbReference>
<dbReference type="PANTHER" id="PTHR13429">
    <property type="entry name" value="FERM DOMAIN (PROTEIN4.1-EZRIN-RADIXIN-MOESIN) FAMILY"/>
    <property type="match status" value="1"/>
</dbReference>
<feature type="compositionally biased region" description="Polar residues" evidence="3">
    <location>
        <begin position="1"/>
        <end position="23"/>
    </location>
</feature>
<dbReference type="EMBL" id="OU022047">
    <property type="protein sequence ID" value="CAG6407549.1"/>
    <property type="molecule type" value="mRNA"/>
</dbReference>
<proteinExistence type="evidence at transcript level"/>
<feature type="compositionally biased region" description="Polar residues" evidence="3">
    <location>
        <begin position="504"/>
        <end position="515"/>
    </location>
</feature>
<evidence type="ECO:0000256" key="2">
    <source>
        <dbReference type="ARBA" id="ARBA00022949"/>
    </source>
</evidence>
<dbReference type="SUPFAM" id="SSF50729">
    <property type="entry name" value="PH domain-like"/>
    <property type="match status" value="1"/>
</dbReference>
<name>A0A8S4BZD7_9NEOP</name>
<feature type="compositionally biased region" description="Pro residues" evidence="3">
    <location>
        <begin position="844"/>
        <end position="863"/>
    </location>
</feature>
<evidence type="ECO:0000256" key="1">
    <source>
        <dbReference type="ARBA" id="ARBA00004282"/>
    </source>
</evidence>
<dbReference type="InterPro" id="IPR014352">
    <property type="entry name" value="FERM/acyl-CoA-bd_prot_sf"/>
</dbReference>
<dbReference type="InterPro" id="IPR000299">
    <property type="entry name" value="FERM_domain"/>
</dbReference>
<feature type="region of interest" description="Disordered" evidence="3">
    <location>
        <begin position="1315"/>
        <end position="1343"/>
    </location>
</feature>
<dbReference type="InterPro" id="IPR011993">
    <property type="entry name" value="PH-like_dom_sf"/>
</dbReference>
<feature type="region of interest" description="Disordered" evidence="3">
    <location>
        <begin position="1126"/>
        <end position="1167"/>
    </location>
</feature>
<evidence type="ECO:0000259" key="4">
    <source>
        <dbReference type="PROSITE" id="PS50057"/>
    </source>
</evidence>
<dbReference type="Gene3D" id="3.10.20.90">
    <property type="entry name" value="Phosphatidylinositol 3-kinase Catalytic Subunit, Chain A, domain 1"/>
    <property type="match status" value="1"/>
</dbReference>
<dbReference type="SMART" id="SM01196">
    <property type="entry name" value="FERM_C"/>
    <property type="match status" value="1"/>
</dbReference>
<feature type="compositionally biased region" description="Low complexity" evidence="3">
    <location>
        <begin position="1315"/>
        <end position="1335"/>
    </location>
</feature>
<dbReference type="InterPro" id="IPR035963">
    <property type="entry name" value="FERM_2"/>
</dbReference>
<feature type="compositionally biased region" description="Polar residues" evidence="3">
    <location>
        <begin position="1126"/>
        <end position="1135"/>
    </location>
</feature>
<dbReference type="GO" id="GO:0009887">
    <property type="term" value="P:animal organ morphogenesis"/>
    <property type="evidence" value="ECO:0007669"/>
    <property type="project" value="UniProtKB-ARBA"/>
</dbReference>
<dbReference type="GO" id="GO:0035332">
    <property type="term" value="P:positive regulation of hippo signaling"/>
    <property type="evidence" value="ECO:0007669"/>
    <property type="project" value="TreeGrafter"/>
</dbReference>
<dbReference type="InterPro" id="IPR019749">
    <property type="entry name" value="Band_41_domain"/>
</dbReference>
<dbReference type="CDD" id="cd17101">
    <property type="entry name" value="FERM_F1_PTPN13_like"/>
    <property type="match status" value="1"/>
</dbReference>
<dbReference type="Pfam" id="PF09380">
    <property type="entry name" value="FERM_C"/>
    <property type="match status" value="1"/>
</dbReference>
<dbReference type="PROSITE" id="PS50057">
    <property type="entry name" value="FERM_3"/>
    <property type="match status" value="1"/>
</dbReference>
<evidence type="ECO:0000313" key="5">
    <source>
        <dbReference type="EMBL" id="CAG6407541.1"/>
    </source>
</evidence>
<organism evidence="5">
    <name type="scientific">Euborellia annulipes</name>
    <dbReference type="NCBI Taxonomy" id="146833"/>
    <lineage>
        <taxon>Eukaryota</taxon>
        <taxon>Metazoa</taxon>
        <taxon>Ecdysozoa</taxon>
        <taxon>Arthropoda</taxon>
        <taxon>Hexapoda</taxon>
        <taxon>Insecta</taxon>
        <taxon>Pterygota</taxon>
        <taxon>Neoptera</taxon>
        <taxon>Polyneoptera</taxon>
        <taxon>Dermaptera</taxon>
        <taxon>Neodermaptera</taxon>
        <taxon>Epidermaptera</taxon>
        <taxon>Anisolabidoidea</taxon>
        <taxon>Anisolabididae</taxon>
        <taxon>Euborellia</taxon>
    </lineage>
</organism>
<feature type="region of interest" description="Disordered" evidence="3">
    <location>
        <begin position="470"/>
        <end position="520"/>
    </location>
</feature>
<gene>
    <name evidence="5" type="primary">ex</name>
</gene>
<feature type="region of interest" description="Disordered" evidence="3">
    <location>
        <begin position="533"/>
        <end position="553"/>
    </location>
</feature>
<feature type="region of interest" description="Disordered" evidence="3">
    <location>
        <begin position="413"/>
        <end position="437"/>
    </location>
</feature>
<dbReference type="InterPro" id="IPR029071">
    <property type="entry name" value="Ubiquitin-like_domsf"/>
</dbReference>
<sequence length="1343" mass="146286">MRNSTVSAPLESCTSSRSASSPEDTPRPPGGKSIESTTVDLALIPGSASLSPSSRFVAVHLLTGRTLFFSVEPKARTKELFQQTCTYLEKLGFLDWEIFGLAILSDGDYLFVDPDNKLSKYAPKNWKSSNSHGLDANGRPILALYLRVQFYVENPEVLRGGQTQNHYYLQLRENALRRDVAGWNPSEQALYLLAGLALQADLGDFCPEKHPVPGYFQPSDYLPSQMVSSSPQLVQTLPSLHSDNRGQTQSEAQLQYIREAICAGVALNAHVYRLRLKKQEMGPGDVWLAICPSGLQLQEMRSVAHGPTSLAFRWNNIVKLCFDRKKFEIRIAKWPTSTEKYTYYSNSDEKSKSLLLLCRITHQFWMTIQERLNELRHRKEEEERSKLAQLYMYPAEAKGQHNSDQQRISVISNTSSNTTSGIVSDRVQSLDESEDDDLDNETEIMINSPPAPSVESLALAHLRDVSETKESSLLSPLSHLSLPQTSKDKTPSPPLRLPLSTKSAHSSTTLATTDGSQCSSSCSTVVMTVGRITQTQRGEEPPPPPRRRPSTASSLELGYSHTAQNSQLSDSNSTSVELDYSVQSAHTSSGIYTLRSSCDAATEAGTETITCSSETSGVYASLANASNVPLARTESSADSIVSNSGSFHGDGSDPSEVGPRLTAEELSNLIVGHASGVYPSRATVSSTLDSDSDYVTLPPPPPPPYPVRSISLAQYSYTQSQQEEANARFITSKPQINILTAHTSLVSSSAAPSFATPTLNQVHSLRLYPPGDTRTHPPTHVKSPMSNICNSVNYGLDPGAKMKPQSKILPIISKNNYLDVHASRSTAFLRSHSYGQYSPQRQFTPPPPPPVLQARQPPPPPPNQSSSSLATVYTSQVTRGQIEQFQQQMYSDVDYVIYPLKDPAISKQEYMDAKQSSLIAAHAAHGLPSPPPPYPVYKNRHFMHRSTPNVAASSGQTSLLTLGLPTKYNSNQSLSTDIYPSTILNTSTLHKPSYAPSSLGINNIGLEFPAHSAHPTLISSPSPIAVAFARARSDDNILNSYEKPLHQLIDRPQFRRLPPPPPISMQPAPAPPPPPPPPYDSQILSEKEYSLPTIAPRTSKVSVKNDYSTKINAKVNTDKEYKFSSTTNIKNNGSSEHAKSASPKVNTNNELPISSCSKSSKGNNSEKADNLLDIRTLREKSKNLDLPLISALCNDRSLLQQTNAFVMPKHPASSRSVNNTIGNNSEAGASSESLTKHHYSSSSANKIKYPVSGLSTTQITKSSRNKMPPVQHQHPVSVFTSTHGTISRINSTTISSSTTTRSTVAAASLNASTVPTTTISSGSTSISGLTPTTGTQTQERIHK</sequence>
<feature type="domain" description="FERM" evidence="4">
    <location>
        <begin position="55"/>
        <end position="369"/>
    </location>
</feature>
<feature type="region of interest" description="Disordered" evidence="3">
    <location>
        <begin position="1"/>
        <end position="35"/>
    </location>
</feature>